<dbReference type="InterPro" id="IPR036388">
    <property type="entry name" value="WH-like_DNA-bd_sf"/>
</dbReference>
<sequence>MTVGVRHDDLRRRNRAMVIAAVRGGGQPSRTEIAAATGLSNSTISTISADLITEGVLTVVPAIENGILKRGRPQVALGLHPRAANVIAVTLSLNSLSAAIIDYSGKVIVHEFRRPSTLTMSADELLNALAELVQSVILRMGQDLAPLLRMTLAIQGITDSSKRALLWSPITPHSNIDFADFFETRFRVPVTVENDCNMIAVALRARSPERYGKNLITVMLSDGIGMGLIQRGELFTGSRSSGGEFGHMIHIPDGAQCRCGRRGCVEAYAGNYAILRHARGECETAQPAADIDHLTMTEMANAARNGEGLERDAFKRAGEALGFALGSLFALFDPAPVAFVGLGTSAFDLIEPSIRNAIARTAGGQHNAEFDFAIQADEAPLIREGGAYQALTYLDQTVFAASPPLQVLDLA</sequence>
<evidence type="ECO:0000313" key="3">
    <source>
        <dbReference type="Proteomes" id="UP000601789"/>
    </source>
</evidence>
<proteinExistence type="inferred from homology"/>
<dbReference type="EMBL" id="JADGMQ010000008">
    <property type="protein sequence ID" value="MBI1621402.1"/>
    <property type="molecule type" value="Genomic_DNA"/>
</dbReference>
<reference evidence="2 3" key="1">
    <citation type="submission" date="2020-10" db="EMBL/GenBank/DDBJ databases">
        <title>Aquamicrobium zhengzhouensis sp. nov., a exopolysaccharide producing bacterium isolated from farmland soil.</title>
        <authorList>
            <person name="Wang X."/>
        </authorList>
    </citation>
    <scope>NUCLEOTIDE SEQUENCE [LARGE SCALE GENOMIC DNA]</scope>
    <source>
        <strain evidence="3">cd-1</strain>
    </source>
</reference>
<comment type="caution">
    <text evidence="2">The sequence shown here is derived from an EMBL/GenBank/DDBJ whole genome shotgun (WGS) entry which is preliminary data.</text>
</comment>
<dbReference type="InterPro" id="IPR043129">
    <property type="entry name" value="ATPase_NBD"/>
</dbReference>
<organism evidence="2 3">
    <name type="scientific">Aquamicrobium zhengzhouense</name>
    <dbReference type="NCBI Taxonomy" id="2781738"/>
    <lineage>
        <taxon>Bacteria</taxon>
        <taxon>Pseudomonadati</taxon>
        <taxon>Pseudomonadota</taxon>
        <taxon>Alphaproteobacteria</taxon>
        <taxon>Hyphomicrobiales</taxon>
        <taxon>Phyllobacteriaceae</taxon>
        <taxon>Aquamicrobium</taxon>
    </lineage>
</organism>
<dbReference type="InterPro" id="IPR036390">
    <property type="entry name" value="WH_DNA-bd_sf"/>
</dbReference>
<evidence type="ECO:0000313" key="2">
    <source>
        <dbReference type="EMBL" id="MBI1621402.1"/>
    </source>
</evidence>
<dbReference type="Gene3D" id="3.30.420.40">
    <property type="match status" value="2"/>
</dbReference>
<dbReference type="InterPro" id="IPR000600">
    <property type="entry name" value="ROK"/>
</dbReference>
<keyword evidence="3" id="KW-1185">Reference proteome</keyword>
<accession>A0ABS0SDM3</accession>
<dbReference type="PANTHER" id="PTHR18964">
    <property type="entry name" value="ROK (REPRESSOR, ORF, KINASE) FAMILY"/>
    <property type="match status" value="1"/>
</dbReference>
<dbReference type="Proteomes" id="UP000601789">
    <property type="component" value="Unassembled WGS sequence"/>
</dbReference>
<protein>
    <submittedName>
        <fullName evidence="2">ROK family protein</fullName>
    </submittedName>
</protein>
<dbReference type="RefSeq" id="WP_198476805.1">
    <property type="nucleotide sequence ID" value="NZ_JADGMQ010000008.1"/>
</dbReference>
<dbReference type="SUPFAM" id="SSF46785">
    <property type="entry name" value="Winged helix' DNA-binding domain"/>
    <property type="match status" value="1"/>
</dbReference>
<dbReference type="SUPFAM" id="SSF53067">
    <property type="entry name" value="Actin-like ATPase domain"/>
    <property type="match status" value="1"/>
</dbReference>
<dbReference type="Gene3D" id="1.10.10.10">
    <property type="entry name" value="Winged helix-like DNA-binding domain superfamily/Winged helix DNA-binding domain"/>
    <property type="match status" value="1"/>
</dbReference>
<dbReference type="Pfam" id="PF00480">
    <property type="entry name" value="ROK"/>
    <property type="match status" value="1"/>
</dbReference>
<name>A0ABS0SDM3_9HYPH</name>
<dbReference type="InterPro" id="IPR049874">
    <property type="entry name" value="ROK_cs"/>
</dbReference>
<dbReference type="PANTHER" id="PTHR18964:SF149">
    <property type="entry name" value="BIFUNCTIONAL UDP-N-ACETYLGLUCOSAMINE 2-EPIMERASE_N-ACETYLMANNOSAMINE KINASE"/>
    <property type="match status" value="1"/>
</dbReference>
<gene>
    <name evidence="2" type="ORF">IOD40_12105</name>
</gene>
<comment type="similarity">
    <text evidence="1">Belongs to the ROK (NagC/XylR) family.</text>
</comment>
<dbReference type="PROSITE" id="PS01125">
    <property type="entry name" value="ROK"/>
    <property type="match status" value="1"/>
</dbReference>
<evidence type="ECO:0000256" key="1">
    <source>
        <dbReference type="ARBA" id="ARBA00006479"/>
    </source>
</evidence>